<evidence type="ECO:0000313" key="1">
    <source>
        <dbReference type="EMBL" id="MCA6074886.1"/>
    </source>
</evidence>
<dbReference type="EMBL" id="JAIXNE010000003">
    <property type="protein sequence ID" value="MCA6076063.1"/>
    <property type="molecule type" value="Genomic_DNA"/>
</dbReference>
<organism evidence="1 4">
    <name type="scientific">Fulvivirga sedimenti</name>
    <dbReference type="NCBI Taxonomy" id="2879465"/>
    <lineage>
        <taxon>Bacteria</taxon>
        <taxon>Pseudomonadati</taxon>
        <taxon>Bacteroidota</taxon>
        <taxon>Cytophagia</taxon>
        <taxon>Cytophagales</taxon>
        <taxon>Fulvivirgaceae</taxon>
        <taxon>Fulvivirga</taxon>
    </lineage>
</organism>
<gene>
    <name evidence="1" type="ORF">LDX50_08395</name>
    <name evidence="2" type="ORF">LDX50_14365</name>
    <name evidence="3" type="ORF">LDX50_20085</name>
</gene>
<evidence type="ECO:0000313" key="2">
    <source>
        <dbReference type="EMBL" id="MCA6076063.1"/>
    </source>
</evidence>
<sequence>MKRIIAFIVLLTLPMMTLRAQIKLIPIQQAQYQKAENKESKSGISAKTDNQPLILPFWEDFSASRTLDPLKWQNSENVLLNDGLTFTPPSLNVASFDGLDANGQPYGSGSVSGLVDSLSSTTINLSGYSFADDIYMSFFYQAGGLGNMPNDGDDSLRLEFLNNQGNWITVWPVAGETIMDGDWHQEIIPISSSQFLHSGFRFRFQSVGNLTGMFDIWNLDYIYINRNRNPTDRSYPDRAINEPLSSFVSNYFVVPYDHYLASQNIEPYFWIRNLVTGVFNQNKAYKYFFNYQIDVTDTLGNTFQFSDSEFVEPLESPIGIGETEQVVIREPLADFGGIDGGDSARVSIEIILDAEDNRPISDAGDYDPSKYAPIDFRINDTLRSTYFLTDLYAYDDGTAEAAAGLNFAADRLAVQFELLPDSGRITAVDMYFPFIGSEPAGKSVDLIIWNDDEGVPGDVLYRQQTTIRREGGLNNFVRYELNRSVKVQGTYYVGYRQNTNGELGLGLDLNTFSGTKMFFNLDIQWEENSLVPGSLMLRPVFGKVDDVIVGNDPLISEELQLWPNPSTDGNFYLRGNVHSWTVMDITGKSMKSGNVTPGLGDPVLVDLSTFRSGLYILQVRLSNGQYQSLKIFRK</sequence>
<dbReference type="Proteomes" id="UP001139409">
    <property type="component" value="Unassembled WGS sequence"/>
</dbReference>
<name>A0A9X1HN31_9BACT</name>
<proteinExistence type="predicted"/>
<dbReference type="InterPro" id="IPR026444">
    <property type="entry name" value="Secre_tail"/>
</dbReference>
<comment type="caution">
    <text evidence="1">The sequence shown here is derived from an EMBL/GenBank/DDBJ whole genome shotgun (WGS) entry which is preliminary data.</text>
</comment>
<dbReference type="NCBIfam" id="TIGR04183">
    <property type="entry name" value="Por_Secre_tail"/>
    <property type="match status" value="1"/>
</dbReference>
<evidence type="ECO:0000313" key="3">
    <source>
        <dbReference type="EMBL" id="MCA6077191.1"/>
    </source>
</evidence>
<dbReference type="AlphaFoldDB" id="A0A9X1HN31"/>
<dbReference type="Gene3D" id="2.60.120.260">
    <property type="entry name" value="Galactose-binding domain-like"/>
    <property type="match status" value="1"/>
</dbReference>
<protein>
    <submittedName>
        <fullName evidence="1">T9SS type A sorting domain-containing protein</fullName>
    </submittedName>
</protein>
<dbReference type="EMBL" id="JAIXNE010000004">
    <property type="protein sequence ID" value="MCA6077191.1"/>
    <property type="molecule type" value="Genomic_DNA"/>
</dbReference>
<reference evidence="1" key="1">
    <citation type="submission" date="2021-09" db="EMBL/GenBank/DDBJ databases">
        <title>Fulvivirga sp. isolated from coastal sediment.</title>
        <authorList>
            <person name="Yu H."/>
        </authorList>
    </citation>
    <scope>NUCLEOTIDE SEQUENCE</scope>
    <source>
        <strain evidence="1">1062</strain>
    </source>
</reference>
<dbReference type="EMBL" id="JAIXNE010000002">
    <property type="protein sequence ID" value="MCA6074886.1"/>
    <property type="molecule type" value="Genomic_DNA"/>
</dbReference>
<keyword evidence="4" id="KW-1185">Reference proteome</keyword>
<evidence type="ECO:0000313" key="4">
    <source>
        <dbReference type="Proteomes" id="UP001139409"/>
    </source>
</evidence>
<accession>A0A9X1HN31</accession>
<dbReference type="RefSeq" id="WP_225697996.1">
    <property type="nucleotide sequence ID" value="NZ_JAIXNE010000002.1"/>
</dbReference>